<proteinExistence type="predicted"/>
<evidence type="ECO:0000256" key="1">
    <source>
        <dbReference type="SAM" id="MobiDB-lite"/>
    </source>
</evidence>
<evidence type="ECO:0000313" key="2">
    <source>
        <dbReference type="EMBL" id="CAI9268922.1"/>
    </source>
</evidence>
<evidence type="ECO:0000313" key="3">
    <source>
        <dbReference type="Proteomes" id="UP001177003"/>
    </source>
</evidence>
<accession>A0AA35YBW9</accession>
<dbReference type="EMBL" id="OX465077">
    <property type="protein sequence ID" value="CAI9268922.1"/>
    <property type="molecule type" value="Genomic_DNA"/>
</dbReference>
<dbReference type="AlphaFoldDB" id="A0AA35YBW9"/>
<feature type="region of interest" description="Disordered" evidence="1">
    <location>
        <begin position="31"/>
        <end position="77"/>
    </location>
</feature>
<organism evidence="2 3">
    <name type="scientific">Lactuca saligna</name>
    <name type="common">Willowleaf lettuce</name>
    <dbReference type="NCBI Taxonomy" id="75948"/>
    <lineage>
        <taxon>Eukaryota</taxon>
        <taxon>Viridiplantae</taxon>
        <taxon>Streptophyta</taxon>
        <taxon>Embryophyta</taxon>
        <taxon>Tracheophyta</taxon>
        <taxon>Spermatophyta</taxon>
        <taxon>Magnoliopsida</taxon>
        <taxon>eudicotyledons</taxon>
        <taxon>Gunneridae</taxon>
        <taxon>Pentapetalae</taxon>
        <taxon>asterids</taxon>
        <taxon>campanulids</taxon>
        <taxon>Asterales</taxon>
        <taxon>Asteraceae</taxon>
        <taxon>Cichorioideae</taxon>
        <taxon>Cichorieae</taxon>
        <taxon>Lactucinae</taxon>
        <taxon>Lactuca</taxon>
    </lineage>
</organism>
<name>A0AA35YBW9_LACSI</name>
<dbReference type="Proteomes" id="UP001177003">
    <property type="component" value="Chromosome 1"/>
</dbReference>
<protein>
    <submittedName>
        <fullName evidence="2">Uncharacterized protein</fullName>
    </submittedName>
</protein>
<gene>
    <name evidence="2" type="ORF">LSALG_LOCUS9319</name>
</gene>
<keyword evidence="3" id="KW-1185">Reference proteome</keyword>
<sequence length="378" mass="41493">MLKRVDPTNTVLVTNLQTIDTYVETGVLLARKEETKSKRSKKTAAGSSEKQVKESKSTKSPKKLPITEAEPTKPEISIADTPLTQKEIIPSKTGVFRRIKMKSKHKSRSPLTNVIRKPQVSYQGLLFREIPAPASPSSKKRRATDMAKYISKKKKKSKIVISSESTADENETIPETLEADVQKESSHPAQTDVIPPEDSVSKSVSKEARTFDIFVNVSHTDANVTMGEDASHTGDQGKTSDVTSDIIVSLPPQLTPIIPTTSTTDSLIPIKQPITSLFSSQSTDPPNTTSPIQYSSFMETEHESEGFGGTFENLEFDEEETNFPNHMLMTTKQFKILNTKLNSILQSQADLGGGNSVTSLEVDGLLKLLKGRITSKVT</sequence>
<reference evidence="2" key="1">
    <citation type="submission" date="2023-04" db="EMBL/GenBank/DDBJ databases">
        <authorList>
            <person name="Vijverberg K."/>
            <person name="Xiong W."/>
            <person name="Schranz E."/>
        </authorList>
    </citation>
    <scope>NUCLEOTIDE SEQUENCE</scope>
</reference>
<feature type="region of interest" description="Disordered" evidence="1">
    <location>
        <begin position="179"/>
        <end position="200"/>
    </location>
</feature>